<keyword evidence="2" id="KW-1185">Reference proteome</keyword>
<evidence type="ECO:0000313" key="2">
    <source>
        <dbReference type="Proteomes" id="UP000029981"/>
    </source>
</evidence>
<dbReference type="EMBL" id="CM002927">
    <property type="protein sequence ID" value="KGN47853.1"/>
    <property type="molecule type" value="Genomic_DNA"/>
</dbReference>
<gene>
    <name evidence="1" type="ORF">Csa_6G407140</name>
</gene>
<dbReference type="AlphaFoldDB" id="A0A0A0KE75"/>
<evidence type="ECO:0000313" key="1">
    <source>
        <dbReference type="EMBL" id="KGN47853.1"/>
    </source>
</evidence>
<proteinExistence type="predicted"/>
<reference evidence="1 2" key="4">
    <citation type="journal article" date="2011" name="BMC Genomics">
        <title>RNA-Seq improves annotation of protein-coding genes in the cucumber genome.</title>
        <authorList>
            <person name="Li Z."/>
            <person name="Zhang Z."/>
            <person name="Yan P."/>
            <person name="Huang S."/>
            <person name="Fei Z."/>
            <person name="Lin K."/>
        </authorList>
    </citation>
    <scope>NUCLEOTIDE SEQUENCE [LARGE SCALE GENOMIC DNA]</scope>
    <source>
        <strain evidence="2">cv. 9930</strain>
    </source>
</reference>
<dbReference type="Gramene" id="KGN47853">
    <property type="protein sequence ID" value="KGN47853"/>
    <property type="gene ID" value="Csa_6G407140"/>
</dbReference>
<name>A0A0A0KE75_CUCSA</name>
<protein>
    <submittedName>
        <fullName evidence="1">Uncharacterized protein</fullName>
    </submittedName>
</protein>
<dbReference type="Proteomes" id="UP000029981">
    <property type="component" value="Chromosome 6"/>
</dbReference>
<reference evidence="1 2" key="2">
    <citation type="journal article" date="2009" name="PLoS ONE">
        <title>An integrated genetic and cytogenetic map of the cucumber genome.</title>
        <authorList>
            <person name="Ren Y."/>
            <person name="Zhang Z."/>
            <person name="Liu J."/>
            <person name="Staub J.E."/>
            <person name="Han Y."/>
            <person name="Cheng Z."/>
            <person name="Li X."/>
            <person name="Lu J."/>
            <person name="Miao H."/>
            <person name="Kang H."/>
            <person name="Xie B."/>
            <person name="Gu X."/>
            <person name="Wang X."/>
            <person name="Du Y."/>
            <person name="Jin W."/>
            <person name="Huang S."/>
        </authorList>
    </citation>
    <scope>NUCLEOTIDE SEQUENCE [LARGE SCALE GENOMIC DNA]</scope>
    <source>
        <strain evidence="2">cv. 9930</strain>
    </source>
</reference>
<accession>A0A0A0KE75</accession>
<reference evidence="1 2" key="3">
    <citation type="journal article" date="2010" name="BMC Genomics">
        <title>Transcriptome sequencing and comparative analysis of cucumber flowers with different sex types.</title>
        <authorList>
            <person name="Guo S."/>
            <person name="Zheng Y."/>
            <person name="Joung J.G."/>
            <person name="Liu S."/>
            <person name="Zhang Z."/>
            <person name="Crasta O.R."/>
            <person name="Sobral B.W."/>
            <person name="Xu Y."/>
            <person name="Huang S."/>
            <person name="Fei Z."/>
        </authorList>
    </citation>
    <scope>NUCLEOTIDE SEQUENCE [LARGE SCALE GENOMIC DNA]</scope>
    <source>
        <strain evidence="2">cv. 9930</strain>
    </source>
</reference>
<organism evidence="1 2">
    <name type="scientific">Cucumis sativus</name>
    <name type="common">Cucumber</name>
    <dbReference type="NCBI Taxonomy" id="3659"/>
    <lineage>
        <taxon>Eukaryota</taxon>
        <taxon>Viridiplantae</taxon>
        <taxon>Streptophyta</taxon>
        <taxon>Embryophyta</taxon>
        <taxon>Tracheophyta</taxon>
        <taxon>Spermatophyta</taxon>
        <taxon>Magnoliopsida</taxon>
        <taxon>eudicotyledons</taxon>
        <taxon>Gunneridae</taxon>
        <taxon>Pentapetalae</taxon>
        <taxon>rosids</taxon>
        <taxon>fabids</taxon>
        <taxon>Cucurbitales</taxon>
        <taxon>Cucurbitaceae</taxon>
        <taxon>Benincaseae</taxon>
        <taxon>Cucumis</taxon>
    </lineage>
</organism>
<reference evidence="1 2" key="1">
    <citation type="journal article" date="2009" name="Nat. Genet.">
        <title>The genome of the cucumber, Cucumis sativus L.</title>
        <authorList>
            <person name="Huang S."/>
            <person name="Li R."/>
            <person name="Zhang Z."/>
            <person name="Li L."/>
            <person name="Gu X."/>
            <person name="Fan W."/>
            <person name="Lucas W.J."/>
            <person name="Wang X."/>
            <person name="Xie B."/>
            <person name="Ni P."/>
            <person name="Ren Y."/>
            <person name="Zhu H."/>
            <person name="Li J."/>
            <person name="Lin K."/>
            <person name="Jin W."/>
            <person name="Fei Z."/>
            <person name="Li G."/>
            <person name="Staub J."/>
            <person name="Kilian A."/>
            <person name="van der Vossen E.A."/>
            <person name="Wu Y."/>
            <person name="Guo J."/>
            <person name="He J."/>
            <person name="Jia Z."/>
            <person name="Ren Y."/>
            <person name="Tian G."/>
            <person name="Lu Y."/>
            <person name="Ruan J."/>
            <person name="Qian W."/>
            <person name="Wang M."/>
            <person name="Huang Q."/>
            <person name="Li B."/>
            <person name="Xuan Z."/>
            <person name="Cao J."/>
            <person name="Asan"/>
            <person name="Wu Z."/>
            <person name="Zhang J."/>
            <person name="Cai Q."/>
            <person name="Bai Y."/>
            <person name="Zhao B."/>
            <person name="Han Y."/>
            <person name="Li Y."/>
            <person name="Li X."/>
            <person name="Wang S."/>
            <person name="Shi Q."/>
            <person name="Liu S."/>
            <person name="Cho W.K."/>
            <person name="Kim J.Y."/>
            <person name="Xu Y."/>
            <person name="Heller-Uszynska K."/>
            <person name="Miao H."/>
            <person name="Cheng Z."/>
            <person name="Zhang S."/>
            <person name="Wu J."/>
            <person name="Yang Y."/>
            <person name="Kang H."/>
            <person name="Li M."/>
            <person name="Liang H."/>
            <person name="Ren X."/>
            <person name="Shi Z."/>
            <person name="Wen M."/>
            <person name="Jian M."/>
            <person name="Yang H."/>
            <person name="Zhang G."/>
            <person name="Yang Z."/>
            <person name="Chen R."/>
            <person name="Liu S."/>
            <person name="Li J."/>
            <person name="Ma L."/>
            <person name="Liu H."/>
            <person name="Zhou Y."/>
            <person name="Zhao J."/>
            <person name="Fang X."/>
            <person name="Li G."/>
            <person name="Fang L."/>
            <person name="Li Y."/>
            <person name="Liu D."/>
            <person name="Zheng H."/>
            <person name="Zhang Y."/>
            <person name="Qin N."/>
            <person name="Li Z."/>
            <person name="Yang G."/>
            <person name="Yang S."/>
            <person name="Bolund L."/>
            <person name="Kristiansen K."/>
            <person name="Zheng H."/>
            <person name="Li S."/>
            <person name="Zhang X."/>
            <person name="Yang H."/>
            <person name="Wang J."/>
            <person name="Sun R."/>
            <person name="Zhang B."/>
            <person name="Jiang S."/>
            <person name="Wang J."/>
            <person name="Du Y."/>
            <person name="Li S."/>
        </authorList>
    </citation>
    <scope>NUCLEOTIDE SEQUENCE [LARGE SCALE GENOMIC DNA]</scope>
    <source>
        <strain evidence="2">cv. 9930</strain>
    </source>
</reference>
<sequence>MNSYLQGQDLWDVVGDTKVNPLKEIVALKNWNVKAESRIRRVIIYGLKPKQKNFVAPVQGWEV</sequence>